<protein>
    <submittedName>
        <fullName evidence="1">Unannotated protein</fullName>
    </submittedName>
</protein>
<dbReference type="EMBL" id="CAFBMK010000369">
    <property type="protein sequence ID" value="CAB4953408.1"/>
    <property type="molecule type" value="Genomic_DNA"/>
</dbReference>
<accession>A0A6J7KBE1</accession>
<gene>
    <name evidence="1" type="ORF">UFOPK3564_03620</name>
</gene>
<evidence type="ECO:0000313" key="1">
    <source>
        <dbReference type="EMBL" id="CAB4953408.1"/>
    </source>
</evidence>
<proteinExistence type="predicted"/>
<sequence>MAGLKHLPLPAASGVRADGTTWISLGDPAKPPHMQFDGPICAKAAAEIARTLNVAPLAAKALLAVRAACRDPDTDTALPSAVGEAVETALAAMGERS</sequence>
<dbReference type="AlphaFoldDB" id="A0A6J7KBE1"/>
<reference evidence="1" key="1">
    <citation type="submission" date="2020-05" db="EMBL/GenBank/DDBJ databases">
        <authorList>
            <person name="Chiriac C."/>
            <person name="Salcher M."/>
            <person name="Ghai R."/>
            <person name="Kavagutti S V."/>
        </authorList>
    </citation>
    <scope>NUCLEOTIDE SEQUENCE</scope>
</reference>
<organism evidence="1">
    <name type="scientific">freshwater metagenome</name>
    <dbReference type="NCBI Taxonomy" id="449393"/>
    <lineage>
        <taxon>unclassified sequences</taxon>
        <taxon>metagenomes</taxon>
        <taxon>ecological metagenomes</taxon>
    </lineage>
</organism>
<name>A0A6J7KBE1_9ZZZZ</name>